<dbReference type="Proteomes" id="UP000009159">
    <property type="component" value="Chromosome"/>
</dbReference>
<sequence length="99" mass="10647">MDPDTSTHFETSGRSPVIGYVAAAAVGYVLGTKAGRRRFEQISGTYRAVTGSPAAKAVIEAGRRKIAERVSPDPAMVKLTRIDSGTEVLEPEQMVRKNL</sequence>
<evidence type="ECO:0008006" key="4">
    <source>
        <dbReference type="Google" id="ProtNLM"/>
    </source>
</evidence>
<feature type="transmembrane region" description="Helical" evidence="1">
    <location>
        <begin position="12"/>
        <end position="31"/>
    </location>
</feature>
<evidence type="ECO:0000256" key="1">
    <source>
        <dbReference type="SAM" id="Phobius"/>
    </source>
</evidence>
<organism evidence="2 3">
    <name type="scientific">Mycolicibacterium vanbaalenii (strain DSM 7251 / JCM 13017 / BCRC 16820 / KCTC 9966 / NRRL B-24157 / PYR-1)</name>
    <name type="common">Mycobacterium vanbaalenii</name>
    <dbReference type="NCBI Taxonomy" id="350058"/>
    <lineage>
        <taxon>Bacteria</taxon>
        <taxon>Bacillati</taxon>
        <taxon>Actinomycetota</taxon>
        <taxon>Actinomycetes</taxon>
        <taxon>Mycobacteriales</taxon>
        <taxon>Mycobacteriaceae</taxon>
        <taxon>Mycolicibacterium</taxon>
    </lineage>
</organism>
<reference evidence="2" key="1">
    <citation type="submission" date="2006-12" db="EMBL/GenBank/DDBJ databases">
        <title>Complete sequence of Mycobacterium vanbaalenii PYR-1.</title>
        <authorList>
            <consortium name="US DOE Joint Genome Institute"/>
            <person name="Copeland A."/>
            <person name="Lucas S."/>
            <person name="Lapidus A."/>
            <person name="Barry K."/>
            <person name="Detter J.C."/>
            <person name="Glavina del Rio T."/>
            <person name="Hammon N."/>
            <person name="Israni S."/>
            <person name="Dalin E."/>
            <person name="Tice H."/>
            <person name="Pitluck S."/>
            <person name="Singan V."/>
            <person name="Schmutz J."/>
            <person name="Larimer F."/>
            <person name="Land M."/>
            <person name="Hauser L."/>
            <person name="Kyrpides N."/>
            <person name="Anderson I.J."/>
            <person name="Miller C."/>
            <person name="Richardson P."/>
        </authorList>
    </citation>
    <scope>NUCLEOTIDE SEQUENCE [LARGE SCALE GENOMIC DNA]</scope>
    <source>
        <strain evidence="2">PYR-1</strain>
    </source>
</reference>
<keyword evidence="1" id="KW-0812">Transmembrane</keyword>
<dbReference type="HOGENOM" id="CLU_177604_0_0_11"/>
<protein>
    <recommendedName>
        <fullName evidence="4">YtxH domain-containing protein</fullName>
    </recommendedName>
</protein>
<dbReference type="EMBL" id="CP000511">
    <property type="protein sequence ID" value="ABM14593.1"/>
    <property type="molecule type" value="Genomic_DNA"/>
</dbReference>
<keyword evidence="1" id="KW-1133">Transmembrane helix</keyword>
<name>A1TBP3_MYCVP</name>
<dbReference type="STRING" id="350058.Mvan_3812"/>
<dbReference type="eggNOG" id="ENOG5033C8D">
    <property type="taxonomic scope" value="Bacteria"/>
</dbReference>
<gene>
    <name evidence="2" type="ordered locus">Mvan_3812</name>
</gene>
<keyword evidence="1" id="KW-0472">Membrane</keyword>
<keyword evidence="3" id="KW-1185">Reference proteome</keyword>
<accession>A1TBP3</accession>
<evidence type="ECO:0000313" key="2">
    <source>
        <dbReference type="EMBL" id="ABM14593.1"/>
    </source>
</evidence>
<dbReference type="AlphaFoldDB" id="A1TBP3"/>
<dbReference type="KEGG" id="mva:Mvan_3812"/>
<proteinExistence type="predicted"/>
<evidence type="ECO:0000313" key="3">
    <source>
        <dbReference type="Proteomes" id="UP000009159"/>
    </source>
</evidence>